<feature type="domain" description="RING-type" evidence="5">
    <location>
        <begin position="130"/>
        <end position="174"/>
    </location>
</feature>
<protein>
    <submittedName>
        <fullName evidence="6">E3 ubiquitin-protein ligase</fullName>
    </submittedName>
</protein>
<dbReference type="Gene3D" id="3.30.40.10">
    <property type="entry name" value="Zinc/RING finger domain, C3HC4 (zinc finger)"/>
    <property type="match status" value="1"/>
</dbReference>
<dbReference type="EMBL" id="JBFOLJ010000014">
    <property type="protein sequence ID" value="KAL2478981.1"/>
    <property type="molecule type" value="Genomic_DNA"/>
</dbReference>
<dbReference type="PROSITE" id="PS00518">
    <property type="entry name" value="ZF_RING_1"/>
    <property type="match status" value="1"/>
</dbReference>
<dbReference type="InterPro" id="IPR017907">
    <property type="entry name" value="Znf_RING_CS"/>
</dbReference>
<keyword evidence="3" id="KW-0862">Zinc</keyword>
<dbReference type="InterPro" id="IPR001841">
    <property type="entry name" value="Znf_RING"/>
</dbReference>
<name>A0ABD1QSU5_9LAMI</name>
<evidence type="ECO:0000313" key="7">
    <source>
        <dbReference type="Proteomes" id="UP001604277"/>
    </source>
</evidence>
<evidence type="ECO:0000313" key="6">
    <source>
        <dbReference type="EMBL" id="KAL2478981.1"/>
    </source>
</evidence>
<dbReference type="Proteomes" id="UP001604277">
    <property type="component" value="Unassembled WGS sequence"/>
</dbReference>
<keyword evidence="2 4" id="KW-0863">Zinc-finger</keyword>
<keyword evidence="7" id="KW-1185">Reference proteome</keyword>
<gene>
    <name evidence="6" type="ORF">Fot_47995</name>
</gene>
<proteinExistence type="predicted"/>
<reference evidence="7" key="1">
    <citation type="submission" date="2024-07" db="EMBL/GenBank/DDBJ databases">
        <title>Two chromosome-level genome assemblies of Korean endemic species Abeliophyllum distichum and Forsythia ovata (Oleaceae).</title>
        <authorList>
            <person name="Jang H."/>
        </authorList>
    </citation>
    <scope>NUCLEOTIDE SEQUENCE [LARGE SCALE GENOMIC DNA]</scope>
</reference>
<sequence>MKLKIQVRLIFPHLYQIPCMLKNCRPSLICSQNPRNDSFKEVSKDHVSQIDLPTSDDKEESFDLYSHDFCFSWLFNEAEEDDEIISVLDSMYAEEFQFQESIKASLICSKNPRNDQVTDEVVGESSRRFCDICIGSKESDEMFTIPSCSHLFCVDCICRHVRITIKETSVVKCPGLDCKSHS</sequence>
<dbReference type="PROSITE" id="PS50089">
    <property type="entry name" value="ZF_RING_2"/>
    <property type="match status" value="1"/>
</dbReference>
<evidence type="ECO:0000256" key="4">
    <source>
        <dbReference type="PROSITE-ProRule" id="PRU00175"/>
    </source>
</evidence>
<accession>A0ABD1QSU5</accession>
<dbReference type="AlphaFoldDB" id="A0ABD1QSU5"/>
<dbReference type="InterPro" id="IPR013083">
    <property type="entry name" value="Znf_RING/FYVE/PHD"/>
</dbReference>
<evidence type="ECO:0000256" key="2">
    <source>
        <dbReference type="ARBA" id="ARBA00022771"/>
    </source>
</evidence>
<organism evidence="6 7">
    <name type="scientific">Forsythia ovata</name>
    <dbReference type="NCBI Taxonomy" id="205694"/>
    <lineage>
        <taxon>Eukaryota</taxon>
        <taxon>Viridiplantae</taxon>
        <taxon>Streptophyta</taxon>
        <taxon>Embryophyta</taxon>
        <taxon>Tracheophyta</taxon>
        <taxon>Spermatophyta</taxon>
        <taxon>Magnoliopsida</taxon>
        <taxon>eudicotyledons</taxon>
        <taxon>Gunneridae</taxon>
        <taxon>Pentapetalae</taxon>
        <taxon>asterids</taxon>
        <taxon>lamiids</taxon>
        <taxon>Lamiales</taxon>
        <taxon>Oleaceae</taxon>
        <taxon>Forsythieae</taxon>
        <taxon>Forsythia</taxon>
    </lineage>
</organism>
<evidence type="ECO:0000259" key="5">
    <source>
        <dbReference type="PROSITE" id="PS50089"/>
    </source>
</evidence>
<keyword evidence="1" id="KW-0479">Metal-binding</keyword>
<evidence type="ECO:0000256" key="1">
    <source>
        <dbReference type="ARBA" id="ARBA00022723"/>
    </source>
</evidence>
<dbReference type="SUPFAM" id="SSF57850">
    <property type="entry name" value="RING/U-box"/>
    <property type="match status" value="1"/>
</dbReference>
<evidence type="ECO:0000256" key="3">
    <source>
        <dbReference type="ARBA" id="ARBA00022833"/>
    </source>
</evidence>
<comment type="caution">
    <text evidence="6">The sequence shown here is derived from an EMBL/GenBank/DDBJ whole genome shotgun (WGS) entry which is preliminary data.</text>
</comment>
<dbReference type="GO" id="GO:0008270">
    <property type="term" value="F:zinc ion binding"/>
    <property type="evidence" value="ECO:0007669"/>
    <property type="project" value="UniProtKB-KW"/>
</dbReference>